<evidence type="ECO:0000313" key="3">
    <source>
        <dbReference type="Proteomes" id="UP001153678"/>
    </source>
</evidence>
<feature type="non-terminal residue" evidence="2">
    <location>
        <position position="110"/>
    </location>
</feature>
<dbReference type="Pfam" id="PF00069">
    <property type="entry name" value="Pkinase"/>
    <property type="match status" value="1"/>
</dbReference>
<dbReference type="SUPFAM" id="SSF56112">
    <property type="entry name" value="Protein kinase-like (PK-like)"/>
    <property type="match status" value="1"/>
</dbReference>
<proteinExistence type="predicted"/>
<evidence type="ECO:0000313" key="2">
    <source>
        <dbReference type="EMBL" id="CAI2177727.1"/>
    </source>
</evidence>
<gene>
    <name evidence="2" type="ORF">FWILDA_LOCUS8229</name>
</gene>
<dbReference type="GO" id="GO:0004672">
    <property type="term" value="F:protein kinase activity"/>
    <property type="evidence" value="ECO:0007669"/>
    <property type="project" value="InterPro"/>
</dbReference>
<dbReference type="InterPro" id="IPR050167">
    <property type="entry name" value="Ser_Thr_protein_kinase"/>
</dbReference>
<dbReference type="Proteomes" id="UP001153678">
    <property type="component" value="Unassembled WGS sequence"/>
</dbReference>
<dbReference type="InterPro" id="IPR011009">
    <property type="entry name" value="Kinase-like_dom_sf"/>
</dbReference>
<feature type="domain" description="Protein kinase" evidence="1">
    <location>
        <begin position="1"/>
        <end position="110"/>
    </location>
</feature>
<dbReference type="PANTHER" id="PTHR23257">
    <property type="entry name" value="SERINE-THREONINE PROTEIN KINASE"/>
    <property type="match status" value="1"/>
</dbReference>
<dbReference type="PROSITE" id="PS50011">
    <property type="entry name" value="PROTEIN_KINASE_DOM"/>
    <property type="match status" value="1"/>
</dbReference>
<protein>
    <submittedName>
        <fullName evidence="2">11003_t:CDS:1</fullName>
    </submittedName>
</protein>
<keyword evidence="3" id="KW-1185">Reference proteome</keyword>
<dbReference type="OrthoDB" id="413582at2759"/>
<comment type="caution">
    <text evidence="2">The sequence shown here is derived from an EMBL/GenBank/DDBJ whole genome shotgun (WGS) entry which is preliminary data.</text>
</comment>
<accession>A0A9W4SQH8</accession>
<name>A0A9W4SQH8_9GLOM</name>
<dbReference type="GO" id="GO:0005524">
    <property type="term" value="F:ATP binding"/>
    <property type="evidence" value="ECO:0007669"/>
    <property type="project" value="InterPro"/>
</dbReference>
<reference evidence="2" key="1">
    <citation type="submission" date="2022-08" db="EMBL/GenBank/DDBJ databases">
        <authorList>
            <person name="Kallberg Y."/>
            <person name="Tangrot J."/>
            <person name="Rosling A."/>
        </authorList>
    </citation>
    <scope>NUCLEOTIDE SEQUENCE</scope>
    <source>
        <strain evidence="2">Wild A</strain>
    </source>
</reference>
<dbReference type="GO" id="GO:0007165">
    <property type="term" value="P:signal transduction"/>
    <property type="evidence" value="ECO:0007669"/>
    <property type="project" value="TreeGrafter"/>
</dbReference>
<dbReference type="InterPro" id="IPR000719">
    <property type="entry name" value="Prot_kinase_dom"/>
</dbReference>
<sequence>MEGLNHIHKQKIIHRDFHSKNILCENEYDVIISDLGISKLSTELSVNDNKCYGMIPYIAPEIFQGQKYEKYTKASDIYSFGMIMWEIMAGRRPFWNFQDSDTDLIIQICD</sequence>
<dbReference type="EMBL" id="CAMKVN010001722">
    <property type="protein sequence ID" value="CAI2177727.1"/>
    <property type="molecule type" value="Genomic_DNA"/>
</dbReference>
<organism evidence="2 3">
    <name type="scientific">Funneliformis geosporum</name>
    <dbReference type="NCBI Taxonomy" id="1117311"/>
    <lineage>
        <taxon>Eukaryota</taxon>
        <taxon>Fungi</taxon>
        <taxon>Fungi incertae sedis</taxon>
        <taxon>Mucoromycota</taxon>
        <taxon>Glomeromycotina</taxon>
        <taxon>Glomeromycetes</taxon>
        <taxon>Glomerales</taxon>
        <taxon>Glomeraceae</taxon>
        <taxon>Funneliformis</taxon>
    </lineage>
</organism>
<dbReference type="Gene3D" id="1.10.510.10">
    <property type="entry name" value="Transferase(Phosphotransferase) domain 1"/>
    <property type="match status" value="1"/>
</dbReference>
<evidence type="ECO:0000259" key="1">
    <source>
        <dbReference type="PROSITE" id="PS50011"/>
    </source>
</evidence>
<dbReference type="GO" id="GO:0005737">
    <property type="term" value="C:cytoplasm"/>
    <property type="evidence" value="ECO:0007669"/>
    <property type="project" value="TreeGrafter"/>
</dbReference>
<dbReference type="AlphaFoldDB" id="A0A9W4SQH8"/>
<dbReference type="PANTHER" id="PTHR23257:SF974">
    <property type="entry name" value="RECEPTOR-INTERACTING SERINE_THREONINE-PROTEIN KINASE 3"/>
    <property type="match status" value="1"/>
</dbReference>